<proteinExistence type="predicted"/>
<dbReference type="InterPro" id="IPR007306">
    <property type="entry name" value="Rit1"/>
</dbReference>
<sequence>MSKTLQTADLIFSSASTDFSWNKTLGELKRSALSITNRLRSIEQDSTFVCAVADAYNLPLVANERCGSWYIPPERKAGSVYFKSTDGHAGEWSFSMRRLNLQVLDIIGAKEGCIIVDSTRRGKSMPDALSKTVPIWCAVLNMLIFPEIAEAQQLYTPPSVVSKSEHAQIETRLDTFVRGLTLLGIDITSLRAKVAKPLRPIWVTQSSHLPLTAPTYEDFHPVVLCTSSRRVHVGEVFEGAYVQGAGDDSEGWAHGLTAQTFWSHKDLLMTTPE</sequence>
<dbReference type="PANTHER" id="PTHR31811:SF0">
    <property type="entry name" value="TRNA A64-2'-O-RIBOSYLPHOSPHATE TRANSFERASE"/>
    <property type="match status" value="1"/>
</dbReference>
<feature type="domain" description="Rit1 N-terminal" evidence="1">
    <location>
        <begin position="28"/>
        <end position="272"/>
    </location>
</feature>
<name>A0ABR0KTN6_9PEZI</name>
<gene>
    <name evidence="2" type="primary">RIT1_1</name>
    <name evidence="2" type="ORF">LTR16_001889</name>
</gene>
<accession>A0ABR0KTN6</accession>
<dbReference type="Pfam" id="PF17184">
    <property type="entry name" value="Rit1_C"/>
    <property type="match status" value="1"/>
</dbReference>
<dbReference type="GO" id="GO:0016740">
    <property type="term" value="F:transferase activity"/>
    <property type="evidence" value="ECO:0007669"/>
    <property type="project" value="UniProtKB-KW"/>
</dbReference>
<evidence type="ECO:0000259" key="1">
    <source>
        <dbReference type="Pfam" id="PF17184"/>
    </source>
</evidence>
<dbReference type="Proteomes" id="UP001357485">
    <property type="component" value="Unassembled WGS sequence"/>
</dbReference>
<organism evidence="2 3">
    <name type="scientific">Cryomyces antarcticus</name>
    <dbReference type="NCBI Taxonomy" id="329879"/>
    <lineage>
        <taxon>Eukaryota</taxon>
        <taxon>Fungi</taxon>
        <taxon>Dikarya</taxon>
        <taxon>Ascomycota</taxon>
        <taxon>Pezizomycotina</taxon>
        <taxon>Dothideomycetes</taxon>
        <taxon>Dothideomycetes incertae sedis</taxon>
        <taxon>Cryomyces</taxon>
    </lineage>
</organism>
<keyword evidence="3" id="KW-1185">Reference proteome</keyword>
<feature type="non-terminal residue" evidence="2">
    <location>
        <position position="273"/>
    </location>
</feature>
<evidence type="ECO:0000313" key="2">
    <source>
        <dbReference type="EMBL" id="KAK5129882.1"/>
    </source>
</evidence>
<comment type="caution">
    <text evidence="2">The sequence shown here is derived from an EMBL/GenBank/DDBJ whole genome shotgun (WGS) entry which is preliminary data.</text>
</comment>
<dbReference type="InterPro" id="IPR033449">
    <property type="entry name" value="Rit1_N"/>
</dbReference>
<dbReference type="EMBL" id="JAVRRA010024740">
    <property type="protein sequence ID" value="KAK5129882.1"/>
    <property type="molecule type" value="Genomic_DNA"/>
</dbReference>
<evidence type="ECO:0000313" key="3">
    <source>
        <dbReference type="Proteomes" id="UP001357485"/>
    </source>
</evidence>
<protein>
    <submittedName>
        <fullName evidence="2">tRNA A64-2'-O-ribosylphosphate transferase</fullName>
    </submittedName>
</protein>
<reference evidence="2 3" key="1">
    <citation type="submission" date="2023-08" db="EMBL/GenBank/DDBJ databases">
        <title>Black Yeasts Isolated from many extreme environments.</title>
        <authorList>
            <person name="Coleine C."/>
            <person name="Stajich J.E."/>
            <person name="Selbmann L."/>
        </authorList>
    </citation>
    <scope>NUCLEOTIDE SEQUENCE [LARGE SCALE GENOMIC DNA]</scope>
    <source>
        <strain evidence="2 3">CCFEE 536</strain>
    </source>
</reference>
<keyword evidence="2" id="KW-0808">Transferase</keyword>
<dbReference type="PANTHER" id="PTHR31811">
    <property type="entry name" value="TRNA A64-2'-O-RIBOSYLPHOSPHATE TRANSFERASE"/>
    <property type="match status" value="1"/>
</dbReference>